<protein>
    <submittedName>
        <fullName evidence="1">Uncharacterized protein</fullName>
    </submittedName>
</protein>
<organism evidence="1 2">
    <name type="scientific">Phytophthora pseudosyringae</name>
    <dbReference type="NCBI Taxonomy" id="221518"/>
    <lineage>
        <taxon>Eukaryota</taxon>
        <taxon>Sar</taxon>
        <taxon>Stramenopiles</taxon>
        <taxon>Oomycota</taxon>
        <taxon>Peronosporomycetes</taxon>
        <taxon>Peronosporales</taxon>
        <taxon>Peronosporaceae</taxon>
        <taxon>Phytophthora</taxon>
    </lineage>
</organism>
<dbReference type="EMBL" id="JAGDFM010000260">
    <property type="protein sequence ID" value="KAG7381130.1"/>
    <property type="molecule type" value="Genomic_DNA"/>
</dbReference>
<proteinExistence type="predicted"/>
<evidence type="ECO:0000313" key="1">
    <source>
        <dbReference type="EMBL" id="KAG7381130.1"/>
    </source>
</evidence>
<gene>
    <name evidence="1" type="ORF">PHYPSEUDO_006411</name>
</gene>
<keyword evidence="2" id="KW-1185">Reference proteome</keyword>
<accession>A0A8T1VLY1</accession>
<reference evidence="1" key="1">
    <citation type="submission" date="2021-02" db="EMBL/GenBank/DDBJ databases">
        <authorList>
            <person name="Palmer J.M."/>
        </authorList>
    </citation>
    <scope>NUCLEOTIDE SEQUENCE</scope>
    <source>
        <strain evidence="1">SCRP734</strain>
    </source>
</reference>
<dbReference type="AlphaFoldDB" id="A0A8T1VLY1"/>
<name>A0A8T1VLY1_9STRA</name>
<sequence length="119" mass="12979">MSGAAPNGIICVSSTEATRNLDTGEHATIFAAPTTWKRREASEGLVAVLASFPKDIAPLRHCVSLTRCSTKRTNVRDLPATSISICFMYYFIGEEIDSRFLHCYFLLSSAMTLVMALAA</sequence>
<dbReference type="Proteomes" id="UP000694044">
    <property type="component" value="Unassembled WGS sequence"/>
</dbReference>
<evidence type="ECO:0000313" key="2">
    <source>
        <dbReference type="Proteomes" id="UP000694044"/>
    </source>
</evidence>
<comment type="caution">
    <text evidence="1">The sequence shown here is derived from an EMBL/GenBank/DDBJ whole genome shotgun (WGS) entry which is preliminary data.</text>
</comment>